<dbReference type="EMBL" id="FNSN01000004">
    <property type="protein sequence ID" value="SEC91358.1"/>
    <property type="molecule type" value="Genomic_DNA"/>
</dbReference>
<proteinExistence type="predicted"/>
<accession>A0A1H4WF53</accession>
<gene>
    <name evidence="1" type="ORF">SAMN04489745_3499</name>
</gene>
<name>A0A1H4WF53_9MICC</name>
<reference evidence="1 2" key="1">
    <citation type="submission" date="2016-10" db="EMBL/GenBank/DDBJ databases">
        <authorList>
            <person name="de Groot N.N."/>
        </authorList>
    </citation>
    <scope>NUCLEOTIDE SEQUENCE [LARGE SCALE GENOMIC DNA]</scope>
    <source>
        <strain evidence="1 2">DSM 10495</strain>
    </source>
</reference>
<dbReference type="Proteomes" id="UP000182652">
    <property type="component" value="Unassembled WGS sequence"/>
</dbReference>
<organism evidence="1 2">
    <name type="scientific">Arthrobacter woluwensis</name>
    <dbReference type="NCBI Taxonomy" id="156980"/>
    <lineage>
        <taxon>Bacteria</taxon>
        <taxon>Bacillati</taxon>
        <taxon>Actinomycetota</taxon>
        <taxon>Actinomycetes</taxon>
        <taxon>Micrococcales</taxon>
        <taxon>Micrococcaceae</taxon>
        <taxon>Arthrobacter</taxon>
    </lineage>
</organism>
<protein>
    <submittedName>
        <fullName evidence="1">Uncharacterized protein</fullName>
    </submittedName>
</protein>
<dbReference type="STRING" id="156980.SAMN04489745_3499"/>
<sequence>MLMANDSGYTSQIGIRFFDSTNTRISESMSAPTNNTGGRVTHSAQAPAGTIYASQCPTCTTAEPSSPPA</sequence>
<evidence type="ECO:0000313" key="2">
    <source>
        <dbReference type="Proteomes" id="UP000182652"/>
    </source>
</evidence>
<dbReference type="AlphaFoldDB" id="A0A1H4WF53"/>
<keyword evidence="2" id="KW-1185">Reference proteome</keyword>
<evidence type="ECO:0000313" key="1">
    <source>
        <dbReference type="EMBL" id="SEC91358.1"/>
    </source>
</evidence>